<proteinExistence type="predicted"/>
<sequence length="104" mass="11529">MLERDGIKAPGRQTGRPMIIICYSGRKHWYIQLTSGRRDRKVDTAEGNGAPVASDAAFAGAVILDFHPILIERSENREPTWNGQHSGNYGRSFRFVAPANPCTT</sequence>
<reference evidence="2" key="1">
    <citation type="journal article" date="2012" name="Nat. Genet.">
        <title>Lifestyle transitions in plant pathogenic Colletotrichum fungi deciphered by genome and transcriptome analyses.</title>
        <authorList>
            <person name="O'Connell R.J."/>
            <person name="Thon M.R."/>
            <person name="Hacquard S."/>
            <person name="Amyotte S.G."/>
            <person name="Kleemann J."/>
            <person name="Torres M.F."/>
            <person name="Damm U."/>
            <person name="Buiate E.A."/>
            <person name="Epstein L."/>
            <person name="Alkan N."/>
            <person name="Altmueller J."/>
            <person name="Alvarado-Balderrama L."/>
            <person name="Bauser C.A."/>
            <person name="Becker C."/>
            <person name="Birren B.W."/>
            <person name="Chen Z."/>
            <person name="Choi J."/>
            <person name="Crouch J.A."/>
            <person name="Duvick J.P."/>
            <person name="Farman M.A."/>
            <person name="Gan P."/>
            <person name="Heiman D."/>
            <person name="Henrissat B."/>
            <person name="Howard R.J."/>
            <person name="Kabbage M."/>
            <person name="Koch C."/>
            <person name="Kracher B."/>
            <person name="Kubo Y."/>
            <person name="Law A.D."/>
            <person name="Lebrun M.-H."/>
            <person name="Lee Y.-H."/>
            <person name="Miyara I."/>
            <person name="Moore N."/>
            <person name="Neumann U."/>
            <person name="Nordstroem K."/>
            <person name="Panaccione D.G."/>
            <person name="Panstruga R."/>
            <person name="Place M."/>
            <person name="Proctor R.H."/>
            <person name="Prusky D."/>
            <person name="Rech G."/>
            <person name="Reinhardt R."/>
            <person name="Rollins J.A."/>
            <person name="Rounsley S."/>
            <person name="Schardl C.L."/>
            <person name="Schwartz D.C."/>
            <person name="Shenoy N."/>
            <person name="Shirasu K."/>
            <person name="Sikhakolli U.R."/>
            <person name="Stueber K."/>
            <person name="Sukno S.A."/>
            <person name="Sweigard J.A."/>
            <person name="Takano Y."/>
            <person name="Takahara H."/>
            <person name="Trail F."/>
            <person name="van der Does H.C."/>
            <person name="Voll L.M."/>
            <person name="Will I."/>
            <person name="Young S."/>
            <person name="Zeng Q."/>
            <person name="Zhang J."/>
            <person name="Zhou S."/>
            <person name="Dickman M.B."/>
            <person name="Schulze-Lefert P."/>
            <person name="Ver Loren van Themaat E."/>
            <person name="Ma L.-J."/>
            <person name="Vaillancourt L.J."/>
        </authorList>
    </citation>
    <scope>NUCLEOTIDE SEQUENCE [LARGE SCALE GENOMIC DNA]</scope>
    <source>
        <strain evidence="2">M1.001 / M2 / FGSC 10212</strain>
    </source>
</reference>
<organism evidence="2">
    <name type="scientific">Colletotrichum graminicola (strain M1.001 / M2 / FGSC 10212)</name>
    <name type="common">Maize anthracnose fungus</name>
    <name type="synonym">Glomerella graminicola</name>
    <dbReference type="NCBI Taxonomy" id="645133"/>
    <lineage>
        <taxon>Eukaryota</taxon>
        <taxon>Fungi</taxon>
        <taxon>Dikarya</taxon>
        <taxon>Ascomycota</taxon>
        <taxon>Pezizomycotina</taxon>
        <taxon>Sordariomycetes</taxon>
        <taxon>Hypocreomycetidae</taxon>
        <taxon>Glomerellales</taxon>
        <taxon>Glomerellaceae</taxon>
        <taxon>Colletotrichum</taxon>
        <taxon>Colletotrichum graminicola species complex</taxon>
    </lineage>
</organism>
<evidence type="ECO:0000313" key="1">
    <source>
        <dbReference type="EMBL" id="EFQ28290.1"/>
    </source>
</evidence>
<dbReference type="GeneID" id="24408799"/>
<evidence type="ECO:0000313" key="2">
    <source>
        <dbReference type="Proteomes" id="UP000008782"/>
    </source>
</evidence>
<keyword evidence="2" id="KW-1185">Reference proteome</keyword>
<dbReference type="AlphaFoldDB" id="E3QBF1"/>
<dbReference type="RefSeq" id="XP_008092310.1">
    <property type="nucleotide sequence ID" value="XM_008094119.1"/>
</dbReference>
<dbReference type="HOGENOM" id="CLU_2249926_0_0_1"/>
<accession>E3QBF1</accession>
<dbReference type="Proteomes" id="UP000008782">
    <property type="component" value="Unassembled WGS sequence"/>
</dbReference>
<dbReference type="EMBL" id="GG697340">
    <property type="protein sequence ID" value="EFQ28290.1"/>
    <property type="molecule type" value="Genomic_DNA"/>
</dbReference>
<dbReference type="VEuPathDB" id="FungiDB:GLRG_03434"/>
<name>E3QBF1_COLGM</name>
<gene>
    <name evidence="1" type="ORF">GLRG_03434</name>
</gene>
<protein>
    <submittedName>
        <fullName evidence="1">Uncharacterized protein</fullName>
    </submittedName>
</protein>